<feature type="domain" description="CCHC-type" evidence="2">
    <location>
        <begin position="169"/>
        <end position="185"/>
    </location>
</feature>
<dbReference type="AlphaFoldDB" id="A0A8X6WIC8"/>
<accession>A0A8X6WIC8</accession>
<dbReference type="InterPro" id="IPR006579">
    <property type="entry name" value="Pre_C2HC_dom"/>
</dbReference>
<dbReference type="PANTHER" id="PTHR33273">
    <property type="entry name" value="DOMAIN-CONTAINING PROTEIN, PUTATIVE-RELATED"/>
    <property type="match status" value="1"/>
</dbReference>
<evidence type="ECO:0000313" key="4">
    <source>
        <dbReference type="Proteomes" id="UP000887159"/>
    </source>
</evidence>
<proteinExistence type="predicted"/>
<evidence type="ECO:0000256" key="1">
    <source>
        <dbReference type="SAM" id="MobiDB-lite"/>
    </source>
</evidence>
<keyword evidence="4" id="KW-1185">Reference proteome</keyword>
<gene>
    <name evidence="3" type="primary">ORF1_55</name>
    <name evidence="3" type="ORF">TNCV_2619291</name>
</gene>
<sequence length="348" mass="39446">MPDSVNAAVPVAPKTPKIPFIHLKFKNNYNLIMQEVTRKWLKSRSKLSGEYLKILASTADEHREITAFLTEKNEEFHAIDPIEVRPQKVVIKGLPISTDIDAIRADLTERGFNVLKVAQLTKAKSKFKLPIFMVELKKLPSSPDIFQLETCCFLTVKIDSFNRRPGATQCYNCNLFHHSSSNCHIKTRCLKCGEPHKTGDCPIKSKIENPTCINCQQKGHLANSHRCPKFPKPKPKKGEASQNRNNKIVNNSNSNIFSTSATVQKGVSFANALKNDKQMAPPPTPKENRNRNNPKTIESENFGFMDAILELKKFFTDYPSLLELGRQLRNAQGNERVDVFYRHLISLN</sequence>
<dbReference type="Proteomes" id="UP000887159">
    <property type="component" value="Unassembled WGS sequence"/>
</dbReference>
<feature type="domain" description="CCHC-type" evidence="2">
    <location>
        <begin position="211"/>
        <end position="229"/>
    </location>
</feature>
<feature type="compositionally biased region" description="Basic residues" evidence="1">
    <location>
        <begin position="226"/>
        <end position="235"/>
    </location>
</feature>
<comment type="caution">
    <text evidence="3">The sequence shown here is derived from an EMBL/GenBank/DDBJ whole genome shotgun (WGS) entry which is preliminary data.</text>
</comment>
<dbReference type="SMART" id="SM00343">
    <property type="entry name" value="ZnF_C2HC"/>
    <property type="match status" value="3"/>
</dbReference>
<dbReference type="EMBL" id="BMAU01021433">
    <property type="protein sequence ID" value="GFY35638.1"/>
    <property type="molecule type" value="Genomic_DNA"/>
</dbReference>
<feature type="domain" description="CCHC-type" evidence="2">
    <location>
        <begin position="188"/>
        <end position="203"/>
    </location>
</feature>
<feature type="region of interest" description="Disordered" evidence="1">
    <location>
        <begin position="222"/>
        <end position="254"/>
    </location>
</feature>
<dbReference type="InterPro" id="IPR001878">
    <property type="entry name" value="Znf_CCHC"/>
</dbReference>
<feature type="compositionally biased region" description="Low complexity" evidence="1">
    <location>
        <begin position="241"/>
        <end position="254"/>
    </location>
</feature>
<dbReference type="Pfam" id="PF07530">
    <property type="entry name" value="PRE_C2HC"/>
    <property type="match status" value="1"/>
</dbReference>
<feature type="region of interest" description="Disordered" evidence="1">
    <location>
        <begin position="274"/>
        <end position="298"/>
    </location>
</feature>
<dbReference type="GO" id="GO:0008270">
    <property type="term" value="F:zinc ion binding"/>
    <property type="evidence" value="ECO:0007669"/>
    <property type="project" value="InterPro"/>
</dbReference>
<reference evidence="3" key="1">
    <citation type="submission" date="2020-08" db="EMBL/GenBank/DDBJ databases">
        <title>Multicomponent nature underlies the extraordinary mechanical properties of spider dragline silk.</title>
        <authorList>
            <person name="Kono N."/>
            <person name="Nakamura H."/>
            <person name="Mori M."/>
            <person name="Yoshida Y."/>
            <person name="Ohtoshi R."/>
            <person name="Malay A.D."/>
            <person name="Moran D.A.P."/>
            <person name="Tomita M."/>
            <person name="Numata K."/>
            <person name="Arakawa K."/>
        </authorList>
    </citation>
    <scope>NUCLEOTIDE SEQUENCE</scope>
</reference>
<organism evidence="3 4">
    <name type="scientific">Trichonephila clavipes</name>
    <name type="common">Golden silk orbweaver</name>
    <name type="synonym">Nephila clavipes</name>
    <dbReference type="NCBI Taxonomy" id="2585209"/>
    <lineage>
        <taxon>Eukaryota</taxon>
        <taxon>Metazoa</taxon>
        <taxon>Ecdysozoa</taxon>
        <taxon>Arthropoda</taxon>
        <taxon>Chelicerata</taxon>
        <taxon>Arachnida</taxon>
        <taxon>Araneae</taxon>
        <taxon>Araneomorphae</taxon>
        <taxon>Entelegynae</taxon>
        <taxon>Araneoidea</taxon>
        <taxon>Nephilidae</taxon>
        <taxon>Trichonephila</taxon>
    </lineage>
</organism>
<name>A0A8X6WIC8_TRICX</name>
<protein>
    <submittedName>
        <fullName evidence="3">Nucleic-acid-binding protein from transposon X-element</fullName>
    </submittedName>
</protein>
<evidence type="ECO:0000313" key="3">
    <source>
        <dbReference type="EMBL" id="GFY35638.1"/>
    </source>
</evidence>
<dbReference type="PANTHER" id="PTHR33273:SF2">
    <property type="entry name" value="ENDONUCLEASE_EXONUCLEASE_PHOSPHATASE DOMAIN-CONTAINING PROTEIN"/>
    <property type="match status" value="1"/>
</dbReference>
<evidence type="ECO:0000259" key="2">
    <source>
        <dbReference type="SMART" id="SM00343"/>
    </source>
</evidence>
<dbReference type="GO" id="GO:0003676">
    <property type="term" value="F:nucleic acid binding"/>
    <property type="evidence" value="ECO:0007669"/>
    <property type="project" value="InterPro"/>
</dbReference>